<dbReference type="SUPFAM" id="SSF48726">
    <property type="entry name" value="Immunoglobulin"/>
    <property type="match status" value="2"/>
</dbReference>
<evidence type="ECO:0000259" key="3">
    <source>
        <dbReference type="PROSITE" id="PS50835"/>
    </source>
</evidence>
<evidence type="ECO:0000256" key="1">
    <source>
        <dbReference type="SAM" id="Phobius"/>
    </source>
</evidence>
<feature type="domain" description="Ig-like" evidence="3">
    <location>
        <begin position="260"/>
        <end position="333"/>
    </location>
</feature>
<evidence type="ECO:0000313" key="6">
    <source>
        <dbReference type="Proteomes" id="UP000663832"/>
    </source>
</evidence>
<dbReference type="AlphaFoldDB" id="A0A813UHN9"/>
<dbReference type="InterPro" id="IPR007110">
    <property type="entry name" value="Ig-like_dom"/>
</dbReference>
<keyword evidence="1" id="KW-0472">Membrane</keyword>
<keyword evidence="2" id="KW-0732">Signal</keyword>
<feature type="signal peptide" evidence="2">
    <location>
        <begin position="1"/>
        <end position="19"/>
    </location>
</feature>
<keyword evidence="1" id="KW-0812">Transmembrane</keyword>
<keyword evidence="1" id="KW-1133">Transmembrane helix</keyword>
<dbReference type="PROSITE" id="PS50835">
    <property type="entry name" value="IG_LIKE"/>
    <property type="match status" value="1"/>
</dbReference>
<comment type="caution">
    <text evidence="4">The sequence shown here is derived from an EMBL/GenBank/DDBJ whole genome shotgun (WGS) entry which is preliminary data.</text>
</comment>
<dbReference type="Proteomes" id="UP000663832">
    <property type="component" value="Unassembled WGS sequence"/>
</dbReference>
<dbReference type="CDD" id="cd00096">
    <property type="entry name" value="Ig"/>
    <property type="match status" value="1"/>
</dbReference>
<feature type="chain" id="PRO_5035683042" description="Ig-like domain-containing protein" evidence="2">
    <location>
        <begin position="20"/>
        <end position="393"/>
    </location>
</feature>
<dbReference type="EMBL" id="CAJNOM010000023">
    <property type="protein sequence ID" value="CAF0829297.1"/>
    <property type="molecule type" value="Genomic_DNA"/>
</dbReference>
<accession>A0A813UHN9</accession>
<dbReference type="Proteomes" id="UP000663877">
    <property type="component" value="Unassembled WGS sequence"/>
</dbReference>
<dbReference type="Gene3D" id="2.60.40.10">
    <property type="entry name" value="Immunoglobulins"/>
    <property type="match status" value="1"/>
</dbReference>
<evidence type="ECO:0000313" key="4">
    <source>
        <dbReference type="EMBL" id="CAF0829297.1"/>
    </source>
</evidence>
<organism evidence="4 6">
    <name type="scientific">Adineta steineri</name>
    <dbReference type="NCBI Taxonomy" id="433720"/>
    <lineage>
        <taxon>Eukaryota</taxon>
        <taxon>Metazoa</taxon>
        <taxon>Spiralia</taxon>
        <taxon>Gnathifera</taxon>
        <taxon>Rotifera</taxon>
        <taxon>Eurotatoria</taxon>
        <taxon>Bdelloidea</taxon>
        <taxon>Adinetida</taxon>
        <taxon>Adinetidae</taxon>
        <taxon>Adineta</taxon>
    </lineage>
</organism>
<evidence type="ECO:0000256" key="2">
    <source>
        <dbReference type="SAM" id="SignalP"/>
    </source>
</evidence>
<protein>
    <recommendedName>
        <fullName evidence="3">Ig-like domain-containing protein</fullName>
    </recommendedName>
</protein>
<name>A0A813UHN9_9BILA</name>
<reference evidence="4" key="1">
    <citation type="submission" date="2021-02" db="EMBL/GenBank/DDBJ databases">
        <authorList>
            <person name="Nowell W R."/>
        </authorList>
    </citation>
    <scope>NUCLEOTIDE SEQUENCE</scope>
</reference>
<keyword evidence="6" id="KW-1185">Reference proteome</keyword>
<proteinExistence type="predicted"/>
<dbReference type="InterPro" id="IPR036179">
    <property type="entry name" value="Ig-like_dom_sf"/>
</dbReference>
<dbReference type="InterPro" id="IPR013783">
    <property type="entry name" value="Ig-like_fold"/>
</dbReference>
<gene>
    <name evidence="5" type="ORF">BJG266_LOCUS8811</name>
    <name evidence="4" type="ORF">QVE165_LOCUS5692</name>
</gene>
<sequence length="393" mass="46386">MLFSCCIFLQLIILQSTIAKHHHVAITDHNTIISISSILGSQLIFNVDTFNELRDGNSSTTISWYKGSTNLKPLISNSVSIQSRYKLINQTKLTIEQTLIGDEGFYTLKIQTDINISKHYLYHVILFTQNLSLSIYPYSTYHAEQQINFTCSIYLYADRIYMEQSRSLFLSTWYMIIYNNDPDSYELLSLSSNSYLYKAYIFNYELNRNDHNQTVSCMLIQQELQQIVMLNFTRIDLLNIEYKAYLRGNYYFIRSFNAYSSIEINCEEFDANPKAVYTLIWILNEINKTLLNKTHHGRYLIDNATWQNRGIYICYAENYLNNNQPVHQSFRLNIWFHEHQKLKSSSQLKLFSLTKSTQSNTNQSMILIIFIIIFFLACLFFILSLYYFCLQYK</sequence>
<dbReference type="EMBL" id="CAJNOI010000028">
    <property type="protein sequence ID" value="CAF0869365.1"/>
    <property type="molecule type" value="Genomic_DNA"/>
</dbReference>
<dbReference type="OrthoDB" id="10028950at2759"/>
<evidence type="ECO:0000313" key="5">
    <source>
        <dbReference type="EMBL" id="CAF0869365.1"/>
    </source>
</evidence>
<feature type="transmembrane region" description="Helical" evidence="1">
    <location>
        <begin position="365"/>
        <end position="388"/>
    </location>
</feature>